<dbReference type="CDD" id="cd00093">
    <property type="entry name" value="HTH_XRE"/>
    <property type="match status" value="1"/>
</dbReference>
<dbReference type="EMBL" id="DAAVRS010000003">
    <property type="protein sequence ID" value="HAF6041116.1"/>
    <property type="molecule type" value="Genomic_DNA"/>
</dbReference>
<reference evidence="6" key="2">
    <citation type="submission" date="2020-02" db="EMBL/GenBank/DDBJ databases">
        <authorList>
            <consortium name="NCBI Pathogen Detection Project"/>
        </authorList>
    </citation>
    <scope>NUCLEOTIDE SEQUENCE</scope>
    <source>
        <strain evidence="6">MA.GW_S01608-07</strain>
    </source>
</reference>
<dbReference type="PANTHER" id="PTHR40661">
    <property type="match status" value="1"/>
</dbReference>
<dbReference type="SUPFAM" id="SSF47413">
    <property type="entry name" value="lambda repressor-like DNA-binding domains"/>
    <property type="match status" value="1"/>
</dbReference>
<dbReference type="SMART" id="SM00530">
    <property type="entry name" value="HTH_XRE"/>
    <property type="match status" value="1"/>
</dbReference>
<organism evidence="6">
    <name type="scientific">Salmonella enterica</name>
    <name type="common">Salmonella choleraesuis</name>
    <dbReference type="NCBI Taxonomy" id="28901"/>
    <lineage>
        <taxon>Bacteria</taxon>
        <taxon>Pseudomonadati</taxon>
        <taxon>Pseudomonadota</taxon>
        <taxon>Gammaproteobacteria</taxon>
        <taxon>Enterobacterales</taxon>
        <taxon>Enterobacteriaceae</taxon>
        <taxon>Salmonella</taxon>
    </lineage>
</organism>
<dbReference type="PANTHER" id="PTHR40661:SF3">
    <property type="entry name" value="FELS-1 PROPHAGE TRANSCRIPTIONAL REGULATOR"/>
    <property type="match status" value="1"/>
</dbReference>
<evidence type="ECO:0000256" key="3">
    <source>
        <dbReference type="ARBA" id="ARBA00023163"/>
    </source>
</evidence>
<evidence type="ECO:0000256" key="2">
    <source>
        <dbReference type="ARBA" id="ARBA00023125"/>
    </source>
</evidence>
<evidence type="ECO:0000256" key="4">
    <source>
        <dbReference type="SAM" id="MobiDB-lite"/>
    </source>
</evidence>
<protein>
    <submittedName>
        <fullName evidence="6">Helix-turn-helix transcriptional regulator</fullName>
    </submittedName>
</protein>
<name>A0A749Z6K7_SALER</name>
<proteinExistence type="predicted"/>
<keyword evidence="3" id="KW-0804">Transcription</keyword>
<dbReference type="AlphaFoldDB" id="A0A749Z6K7"/>
<dbReference type="InterPro" id="IPR010982">
    <property type="entry name" value="Lambda_DNA-bd_dom_sf"/>
</dbReference>
<gene>
    <name evidence="6" type="ORF">G8N95_001761</name>
</gene>
<dbReference type="InterPro" id="IPR001387">
    <property type="entry name" value="Cro/C1-type_HTH"/>
</dbReference>
<accession>A0A749Z6K7</accession>
<dbReference type="PROSITE" id="PS50943">
    <property type="entry name" value="HTH_CROC1"/>
    <property type="match status" value="1"/>
</dbReference>
<sequence length="232" mass="25436">MEKNADTEKCTERTFNVTTIERFSERLKEAMRGMSNHEIARRSGLSEAAIRKYVKGESYPTIDNAAKVADACGVSLSWLLTEQESSRLSINDDTNHSSRTSNKTHTKKTDQATVDGISLLLSGVASSDAQSLFQALCNVGIKGILNKLREANEVTASRPEREYTKEEQEAMLRALPISEKAKNTASLVLALGDDAQKEIFEILEDFKRRSAPEGNADNTAVTPAPSLKQKAG</sequence>
<feature type="domain" description="HTH cro/C1-type" evidence="5">
    <location>
        <begin position="32"/>
        <end position="79"/>
    </location>
</feature>
<reference evidence="6" key="1">
    <citation type="journal article" date="2018" name="Genome Biol.">
        <title>SKESA: strategic k-mer extension for scrupulous assemblies.</title>
        <authorList>
            <person name="Souvorov A."/>
            <person name="Agarwala R."/>
            <person name="Lipman D.J."/>
        </authorList>
    </citation>
    <scope>NUCLEOTIDE SEQUENCE</scope>
    <source>
        <strain evidence="6">MA.GW_S01608-07</strain>
    </source>
</reference>
<feature type="region of interest" description="Disordered" evidence="4">
    <location>
        <begin position="211"/>
        <end position="232"/>
    </location>
</feature>
<dbReference type="GO" id="GO:0003677">
    <property type="term" value="F:DNA binding"/>
    <property type="evidence" value="ECO:0007669"/>
    <property type="project" value="UniProtKB-KW"/>
</dbReference>
<feature type="region of interest" description="Disordered" evidence="4">
    <location>
        <begin position="88"/>
        <end position="109"/>
    </location>
</feature>
<keyword evidence="2" id="KW-0238">DNA-binding</keyword>
<evidence type="ECO:0000259" key="5">
    <source>
        <dbReference type="PROSITE" id="PS50943"/>
    </source>
</evidence>
<dbReference type="Gene3D" id="1.10.260.40">
    <property type="entry name" value="lambda repressor-like DNA-binding domains"/>
    <property type="match status" value="1"/>
</dbReference>
<comment type="caution">
    <text evidence="6">The sequence shown here is derived from an EMBL/GenBank/DDBJ whole genome shotgun (WGS) entry which is preliminary data.</text>
</comment>
<keyword evidence="1" id="KW-0805">Transcription regulation</keyword>
<feature type="compositionally biased region" description="Polar residues" evidence="4">
    <location>
        <begin position="88"/>
        <end position="103"/>
    </location>
</feature>
<evidence type="ECO:0000313" key="6">
    <source>
        <dbReference type="EMBL" id="HAF6041116.1"/>
    </source>
</evidence>
<evidence type="ECO:0000256" key="1">
    <source>
        <dbReference type="ARBA" id="ARBA00023015"/>
    </source>
</evidence>
<dbReference type="Pfam" id="PF01381">
    <property type="entry name" value="HTH_3"/>
    <property type="match status" value="1"/>
</dbReference>